<feature type="compositionally biased region" description="Basic residues" evidence="6">
    <location>
        <begin position="256"/>
        <end position="275"/>
    </location>
</feature>
<sequence length="411" mass="46098">MGRKLRGAALRAKKRGTEAAEEIVETTAVRVEEDVVRQQANEDLFVIDTTAIVPSQKQLLKKQQSKKRNYQNSAKEEAQIQKLVESHSADELKKLATTTGQAATTKHAKIKGAVKPTFDLWGTDDNENSNSKRQKVSVVAPAGIKPAAHMHIGTTRALPSKSTSVSLELATAGQSYNPDKKEHKNAIVQALTVETKRELAEKEHKEPVSKGLSEETKALLLGDSDSDEDSSDEEEEEQQHQGDDVIIKKRPEKLTRAQRNKQKRHRLELKKIQERKRLKKLQTAAGQAKMIAKQLKKQEAEKKERKEQVEKLKAENQRIKGKDVYQQLAMENPRFAPTYPVALPDELKAGSSLRTVKPKGSLVTDRMVSLMDRDMTAKKQLKRKMRVEGKRRKVKVRGKGYEVTAEGAVLG</sequence>
<dbReference type="GO" id="GO:0008097">
    <property type="term" value="F:5S rRNA binding"/>
    <property type="evidence" value="ECO:0007669"/>
    <property type="project" value="TreeGrafter"/>
</dbReference>
<comment type="similarity">
    <text evidence="1 5">Belongs to the NOP53 family.</text>
</comment>
<organism evidence="7 8">
    <name type="scientific">Nitzschia inconspicua</name>
    <dbReference type="NCBI Taxonomy" id="303405"/>
    <lineage>
        <taxon>Eukaryota</taxon>
        <taxon>Sar</taxon>
        <taxon>Stramenopiles</taxon>
        <taxon>Ochrophyta</taxon>
        <taxon>Bacillariophyta</taxon>
        <taxon>Bacillariophyceae</taxon>
        <taxon>Bacillariophycidae</taxon>
        <taxon>Bacillariales</taxon>
        <taxon>Bacillariaceae</taxon>
        <taxon>Nitzschia</taxon>
    </lineage>
</organism>
<evidence type="ECO:0000256" key="4">
    <source>
        <dbReference type="ARBA" id="ARBA00023242"/>
    </source>
</evidence>
<feature type="compositionally biased region" description="Basic and acidic residues" evidence="6">
    <location>
        <begin position="198"/>
        <end position="217"/>
    </location>
</feature>
<evidence type="ECO:0000256" key="1">
    <source>
        <dbReference type="ARBA" id="ARBA00008838"/>
    </source>
</evidence>
<dbReference type="PANTHER" id="PTHR14211:SF7">
    <property type="entry name" value="RIBOSOME BIOGENESIS PROTEIN NOP53"/>
    <property type="match status" value="1"/>
</dbReference>
<dbReference type="PIRSF" id="PIRSF017302">
    <property type="entry name" value="Gltscr2"/>
    <property type="match status" value="1"/>
</dbReference>
<feature type="region of interest" description="Disordered" evidence="6">
    <location>
        <begin position="198"/>
        <end position="275"/>
    </location>
</feature>
<dbReference type="InterPro" id="IPR011687">
    <property type="entry name" value="Nop53/GLTSCR2"/>
</dbReference>
<dbReference type="EMBL" id="JAGRRH010000020">
    <property type="protein sequence ID" value="KAG7348055.1"/>
    <property type="molecule type" value="Genomic_DNA"/>
</dbReference>
<accession>A0A9K3PI36</accession>
<keyword evidence="8" id="KW-1185">Reference proteome</keyword>
<dbReference type="Pfam" id="PF07767">
    <property type="entry name" value="Nop53"/>
    <property type="match status" value="1"/>
</dbReference>
<dbReference type="AlphaFoldDB" id="A0A9K3PI36"/>
<dbReference type="GO" id="GO:0005654">
    <property type="term" value="C:nucleoplasm"/>
    <property type="evidence" value="ECO:0007669"/>
    <property type="project" value="UniProtKB-SubCell"/>
</dbReference>
<feature type="compositionally biased region" description="Acidic residues" evidence="6">
    <location>
        <begin position="224"/>
        <end position="237"/>
    </location>
</feature>
<dbReference type="PANTHER" id="PTHR14211">
    <property type="entry name" value="GLIOMA SUPPRESSOR CANDIDATE REGION GENE 2"/>
    <property type="match status" value="1"/>
</dbReference>
<comment type="subcellular location">
    <subcellularLocation>
        <location evidence="5">Nucleus</location>
        <location evidence="5">Nucleolus</location>
    </subcellularLocation>
    <subcellularLocation>
        <location evidence="5">Nucleus</location>
        <location evidence="5">Nucleoplasm</location>
    </subcellularLocation>
</comment>
<proteinExistence type="inferred from homology"/>
<dbReference type="OrthoDB" id="5072at2759"/>
<dbReference type="GO" id="GO:0000027">
    <property type="term" value="P:ribosomal large subunit assembly"/>
    <property type="evidence" value="ECO:0007669"/>
    <property type="project" value="TreeGrafter"/>
</dbReference>
<evidence type="ECO:0000256" key="2">
    <source>
        <dbReference type="ARBA" id="ARBA00018339"/>
    </source>
</evidence>
<dbReference type="GO" id="GO:0005730">
    <property type="term" value="C:nucleolus"/>
    <property type="evidence" value="ECO:0007669"/>
    <property type="project" value="UniProtKB-SubCell"/>
</dbReference>
<gene>
    <name evidence="7" type="ORF">IV203_016760</name>
</gene>
<dbReference type="GO" id="GO:0006364">
    <property type="term" value="P:rRNA processing"/>
    <property type="evidence" value="ECO:0007669"/>
    <property type="project" value="TreeGrafter"/>
</dbReference>
<dbReference type="Proteomes" id="UP000693970">
    <property type="component" value="Unassembled WGS sequence"/>
</dbReference>
<name>A0A9K3PI36_9STRA</name>
<comment type="caution">
    <text evidence="7">The sequence shown here is derived from an EMBL/GenBank/DDBJ whole genome shotgun (WGS) entry which is preliminary data.</text>
</comment>
<keyword evidence="4 5" id="KW-0539">Nucleus</keyword>
<evidence type="ECO:0000256" key="3">
    <source>
        <dbReference type="ARBA" id="ARBA00022517"/>
    </source>
</evidence>
<keyword evidence="3 5" id="KW-0690">Ribosome biogenesis</keyword>
<evidence type="ECO:0000256" key="5">
    <source>
        <dbReference type="PIRNR" id="PIRNR017302"/>
    </source>
</evidence>
<comment type="function">
    <text evidence="5">May play a role in ribosome biogenesis.</text>
</comment>
<evidence type="ECO:0000256" key="6">
    <source>
        <dbReference type="SAM" id="MobiDB-lite"/>
    </source>
</evidence>
<protein>
    <recommendedName>
        <fullName evidence="2 5">Ribosome biogenesis protein NOP53</fullName>
    </recommendedName>
</protein>
<reference evidence="7" key="1">
    <citation type="journal article" date="2021" name="Sci. Rep.">
        <title>Diploid genomic architecture of Nitzschia inconspicua, an elite biomass production diatom.</title>
        <authorList>
            <person name="Oliver A."/>
            <person name="Podell S."/>
            <person name="Pinowska A."/>
            <person name="Traller J.C."/>
            <person name="Smith S.R."/>
            <person name="McClure R."/>
            <person name="Beliaev A."/>
            <person name="Bohutskyi P."/>
            <person name="Hill E.A."/>
            <person name="Rabines A."/>
            <person name="Zheng H."/>
            <person name="Allen L.Z."/>
            <person name="Kuo A."/>
            <person name="Grigoriev I.V."/>
            <person name="Allen A.E."/>
            <person name="Hazlebeck D."/>
            <person name="Allen E.E."/>
        </authorList>
    </citation>
    <scope>NUCLEOTIDE SEQUENCE</scope>
    <source>
        <strain evidence="7">Hildebrandi</strain>
    </source>
</reference>
<reference evidence="7" key="2">
    <citation type="submission" date="2021-04" db="EMBL/GenBank/DDBJ databases">
        <authorList>
            <person name="Podell S."/>
        </authorList>
    </citation>
    <scope>NUCLEOTIDE SEQUENCE</scope>
    <source>
        <strain evidence="7">Hildebrandi</strain>
    </source>
</reference>
<feature type="compositionally biased region" description="Basic and acidic residues" evidence="6">
    <location>
        <begin position="238"/>
        <end position="255"/>
    </location>
</feature>
<evidence type="ECO:0000313" key="7">
    <source>
        <dbReference type="EMBL" id="KAG7348055.1"/>
    </source>
</evidence>
<evidence type="ECO:0000313" key="8">
    <source>
        <dbReference type="Proteomes" id="UP000693970"/>
    </source>
</evidence>